<dbReference type="EMBL" id="CDMY01000360">
    <property type="protein sequence ID" value="CEM05579.1"/>
    <property type="molecule type" value="Genomic_DNA"/>
</dbReference>
<keyword evidence="3" id="KW-1185">Reference proteome</keyword>
<organism evidence="2 3">
    <name type="scientific">Vitrella brassicaformis (strain CCMP3155)</name>
    <dbReference type="NCBI Taxonomy" id="1169540"/>
    <lineage>
        <taxon>Eukaryota</taxon>
        <taxon>Sar</taxon>
        <taxon>Alveolata</taxon>
        <taxon>Colpodellida</taxon>
        <taxon>Vitrellaceae</taxon>
        <taxon>Vitrella</taxon>
    </lineage>
</organism>
<dbReference type="Proteomes" id="UP000041254">
    <property type="component" value="Unassembled WGS sequence"/>
</dbReference>
<gene>
    <name evidence="2" type="ORF">Vbra_8734</name>
</gene>
<protein>
    <submittedName>
        <fullName evidence="2">Uncharacterized protein</fullName>
    </submittedName>
</protein>
<feature type="compositionally biased region" description="Polar residues" evidence="1">
    <location>
        <begin position="42"/>
        <end position="57"/>
    </location>
</feature>
<dbReference type="VEuPathDB" id="CryptoDB:Vbra_8734"/>
<evidence type="ECO:0000256" key="1">
    <source>
        <dbReference type="SAM" id="MobiDB-lite"/>
    </source>
</evidence>
<feature type="region of interest" description="Disordered" evidence="1">
    <location>
        <begin position="42"/>
        <end position="71"/>
    </location>
</feature>
<accession>A0A0G4F223</accession>
<sequence>MIVAVTPMPSYQAQPPPRLPVTQSVTYVPTAASGLQYVSTMTPPATPSSRHGTQSLWTTTTTASSGGPAPERMVQKTMSVSGSKPYFGGEPVGLTLLYRPDDLCEGNEYRVDLASFLAHVEARWCSWDSIEVGSVPGGYKCLDGGGPAHMGIYLKNHSKRDGAFFLDKAAKGNPEGLRVYHWPDGAAPEEESLFRHIYPAPYGCPERLLATLKWHQGIQFHAILANCYHFERDVRAAAMARDRVESVNTFFTISGDIARRLCCCQ</sequence>
<reference evidence="2 3" key="1">
    <citation type="submission" date="2014-11" db="EMBL/GenBank/DDBJ databases">
        <authorList>
            <person name="Zhu J."/>
            <person name="Qi W."/>
            <person name="Song R."/>
        </authorList>
    </citation>
    <scope>NUCLEOTIDE SEQUENCE [LARGE SCALE GENOMIC DNA]</scope>
</reference>
<feature type="compositionally biased region" description="Low complexity" evidence="1">
    <location>
        <begin position="58"/>
        <end position="70"/>
    </location>
</feature>
<evidence type="ECO:0000313" key="3">
    <source>
        <dbReference type="Proteomes" id="UP000041254"/>
    </source>
</evidence>
<proteinExistence type="predicted"/>
<dbReference type="PhylomeDB" id="A0A0G4F223"/>
<name>A0A0G4F223_VITBC</name>
<dbReference type="InParanoid" id="A0A0G4F223"/>
<dbReference type="AlphaFoldDB" id="A0A0G4F223"/>
<evidence type="ECO:0000313" key="2">
    <source>
        <dbReference type="EMBL" id="CEM05579.1"/>
    </source>
</evidence>